<name>A0A4Y5YSY4_9MICO</name>
<dbReference type="RefSeq" id="WP_140037876.1">
    <property type="nucleotide sequence ID" value="NZ_CP041040.1"/>
</dbReference>
<evidence type="ECO:0000256" key="2">
    <source>
        <dbReference type="ARBA" id="ARBA00022448"/>
    </source>
</evidence>
<feature type="transmembrane region" description="Helical" evidence="8">
    <location>
        <begin position="140"/>
        <end position="163"/>
    </location>
</feature>
<dbReference type="AlphaFoldDB" id="A0A4Y5YSY4"/>
<protein>
    <submittedName>
        <fullName evidence="10">SLC13 family permease</fullName>
    </submittedName>
</protein>
<evidence type="ECO:0000313" key="10">
    <source>
        <dbReference type="EMBL" id="QDE35708.1"/>
    </source>
</evidence>
<evidence type="ECO:0000256" key="8">
    <source>
        <dbReference type="SAM" id="Phobius"/>
    </source>
</evidence>
<dbReference type="GO" id="GO:0005886">
    <property type="term" value="C:plasma membrane"/>
    <property type="evidence" value="ECO:0007669"/>
    <property type="project" value="TreeGrafter"/>
</dbReference>
<evidence type="ECO:0000313" key="11">
    <source>
        <dbReference type="Proteomes" id="UP000316125"/>
    </source>
</evidence>
<feature type="region of interest" description="Disordered" evidence="7">
    <location>
        <begin position="23"/>
        <end position="48"/>
    </location>
</feature>
<keyword evidence="3 8" id="KW-0812">Transmembrane</keyword>
<feature type="transmembrane region" description="Helical" evidence="8">
    <location>
        <begin position="111"/>
        <end position="134"/>
    </location>
</feature>
<sequence>MNASTDRILPTAERARFATVPPHRADALPSARRSASPSSAGRATRTPTSAGRRLVLRLGVVAGIVVAGVAMAIASTAPASSGGPTLPIAVTITVFLLAVWAWAATPLDDTLVAFLAAVALIVTGILPASTFFASLGDETIWLLIGAFVIAAGVSSSGLALRGAAHLLRLARGPRSLFHLTTVALTLTAFAVPATSGRAALAVPVFTAVSDVLPGRERVVRALALLMPTVVLLSAVGSLLGAGAHIITDQLLRAAGEPGFTFLGWLWLGLPLAIVSSHLACEIILWRFTRRTDRATPLRLSPFDLARTASTGVTGPFSALERRAAVLLGAVVTLWATEPLHLLSPALVALLGAVAAVTPGIGCTTFPAAVKRVPWSLLLFLAATLALASALTGTGAATWLSTTALAPMSSLGSASAVVFVLVVIAVSTAAHLLIPSRSARSAAIIPVVISVAPALGVDPMAAAFASTAAAGFCHTLPSSAKPVAMFADPEVVSHSVTPQDLRRLSVFLAPAMFVLVSVFALWIWPSMGLPLLR</sequence>
<reference evidence="10 11" key="1">
    <citation type="submission" date="2019-06" db="EMBL/GenBank/DDBJ databases">
        <title>Complete genome of Microbacterium foliorum M2.</title>
        <authorList>
            <person name="Cao G."/>
        </authorList>
    </citation>
    <scope>NUCLEOTIDE SEQUENCE [LARGE SCALE GENOMIC DNA]</scope>
    <source>
        <strain evidence="10 11">M2</strain>
    </source>
</reference>
<feature type="transmembrane region" description="Helical" evidence="8">
    <location>
        <begin position="221"/>
        <end position="243"/>
    </location>
</feature>
<feature type="transmembrane region" description="Helical" evidence="8">
    <location>
        <begin position="411"/>
        <end position="433"/>
    </location>
</feature>
<feature type="transmembrane region" description="Helical" evidence="8">
    <location>
        <begin position="347"/>
        <end position="369"/>
    </location>
</feature>
<evidence type="ECO:0000256" key="1">
    <source>
        <dbReference type="ARBA" id="ARBA00004141"/>
    </source>
</evidence>
<feature type="transmembrane region" description="Helical" evidence="8">
    <location>
        <begin position="323"/>
        <end position="341"/>
    </location>
</feature>
<evidence type="ECO:0000256" key="3">
    <source>
        <dbReference type="ARBA" id="ARBA00022692"/>
    </source>
</evidence>
<feature type="transmembrane region" description="Helical" evidence="8">
    <location>
        <begin position="503"/>
        <end position="523"/>
    </location>
</feature>
<dbReference type="OrthoDB" id="9156049at2"/>
<dbReference type="InterPro" id="IPR004680">
    <property type="entry name" value="Cit_transptr-like_dom"/>
</dbReference>
<dbReference type="Pfam" id="PF03600">
    <property type="entry name" value="CitMHS"/>
    <property type="match status" value="1"/>
</dbReference>
<gene>
    <name evidence="10" type="ORF">FIV50_13475</name>
</gene>
<dbReference type="Proteomes" id="UP000316125">
    <property type="component" value="Chromosome"/>
</dbReference>
<dbReference type="InterPro" id="IPR051679">
    <property type="entry name" value="DASS-Related_Transporters"/>
</dbReference>
<comment type="subcellular location">
    <subcellularLocation>
        <location evidence="1">Membrane</location>
        <topology evidence="1">Multi-pass membrane protein</topology>
    </subcellularLocation>
</comment>
<dbReference type="PANTHER" id="PTHR43652">
    <property type="entry name" value="BASIC AMINO ACID ANTIPORTER YFCC-RELATED"/>
    <property type="match status" value="1"/>
</dbReference>
<proteinExistence type="predicted"/>
<feature type="transmembrane region" description="Helical" evidence="8">
    <location>
        <begin position="86"/>
        <end position="104"/>
    </location>
</feature>
<keyword evidence="2" id="KW-0813">Transport</keyword>
<evidence type="ECO:0000256" key="4">
    <source>
        <dbReference type="ARBA" id="ARBA00022737"/>
    </source>
</evidence>
<keyword evidence="6 8" id="KW-0472">Membrane</keyword>
<evidence type="ECO:0000256" key="7">
    <source>
        <dbReference type="SAM" id="MobiDB-lite"/>
    </source>
</evidence>
<evidence type="ECO:0000256" key="5">
    <source>
        <dbReference type="ARBA" id="ARBA00022989"/>
    </source>
</evidence>
<evidence type="ECO:0000256" key="6">
    <source>
        <dbReference type="ARBA" id="ARBA00023136"/>
    </source>
</evidence>
<feature type="domain" description="Citrate transporter-like" evidence="9">
    <location>
        <begin position="99"/>
        <end position="468"/>
    </location>
</feature>
<keyword evidence="5 8" id="KW-1133">Transmembrane helix</keyword>
<organism evidence="10 11">
    <name type="scientific">Microbacterium foliorum</name>
    <dbReference type="NCBI Taxonomy" id="104336"/>
    <lineage>
        <taxon>Bacteria</taxon>
        <taxon>Bacillati</taxon>
        <taxon>Actinomycetota</taxon>
        <taxon>Actinomycetes</taxon>
        <taxon>Micrococcales</taxon>
        <taxon>Microbacteriaceae</taxon>
        <taxon>Microbacterium</taxon>
    </lineage>
</organism>
<accession>A0A4Y5YSY4</accession>
<evidence type="ECO:0000259" key="9">
    <source>
        <dbReference type="Pfam" id="PF03600"/>
    </source>
</evidence>
<dbReference type="PANTHER" id="PTHR43652:SF2">
    <property type="entry name" value="BASIC AMINO ACID ANTIPORTER YFCC-RELATED"/>
    <property type="match status" value="1"/>
</dbReference>
<dbReference type="EMBL" id="CP041040">
    <property type="protein sequence ID" value="QDE35708.1"/>
    <property type="molecule type" value="Genomic_DNA"/>
</dbReference>
<keyword evidence="4" id="KW-0677">Repeat</keyword>
<feature type="compositionally biased region" description="Low complexity" evidence="7">
    <location>
        <begin position="27"/>
        <end position="48"/>
    </location>
</feature>
<feature type="transmembrane region" description="Helical" evidence="8">
    <location>
        <begin position="54"/>
        <end position="74"/>
    </location>
</feature>
<feature type="transmembrane region" description="Helical" evidence="8">
    <location>
        <begin position="376"/>
        <end position="399"/>
    </location>
</feature>
<dbReference type="GO" id="GO:0055085">
    <property type="term" value="P:transmembrane transport"/>
    <property type="evidence" value="ECO:0007669"/>
    <property type="project" value="InterPro"/>
</dbReference>
<feature type="transmembrane region" description="Helical" evidence="8">
    <location>
        <begin position="263"/>
        <end position="285"/>
    </location>
</feature>